<keyword evidence="2" id="KW-0808">Transferase</keyword>
<dbReference type="Gene3D" id="3.30.200.20">
    <property type="entry name" value="Phosphorylase Kinase, domain 1"/>
    <property type="match status" value="1"/>
</dbReference>
<dbReference type="EMBL" id="VUNE01000001">
    <property type="protein sequence ID" value="MST62109.1"/>
    <property type="molecule type" value="Genomic_DNA"/>
</dbReference>
<dbReference type="AlphaFoldDB" id="A0A6N7XFY1"/>
<dbReference type="InterPro" id="IPR011009">
    <property type="entry name" value="Kinase-like_dom_sf"/>
</dbReference>
<name>A0A6N7XFY1_9FIRM</name>
<organism evidence="2 3">
    <name type="scientific">Peptostreptococcus porci</name>
    <dbReference type="NCBI Taxonomy" id="2652282"/>
    <lineage>
        <taxon>Bacteria</taxon>
        <taxon>Bacillati</taxon>
        <taxon>Bacillota</taxon>
        <taxon>Clostridia</taxon>
        <taxon>Peptostreptococcales</taxon>
        <taxon>Peptostreptococcaceae</taxon>
        <taxon>Peptostreptococcus</taxon>
    </lineage>
</organism>
<dbReference type="SUPFAM" id="SSF56112">
    <property type="entry name" value="Protein kinase-like (PK-like)"/>
    <property type="match status" value="1"/>
</dbReference>
<dbReference type="RefSeq" id="WP_154537463.1">
    <property type="nucleotide sequence ID" value="NZ_JAXDWS010000016.1"/>
</dbReference>
<evidence type="ECO:0000313" key="3">
    <source>
        <dbReference type="Proteomes" id="UP000440713"/>
    </source>
</evidence>
<dbReference type="Pfam" id="PF01636">
    <property type="entry name" value="APH"/>
    <property type="match status" value="1"/>
</dbReference>
<accession>A0A6N7XFY1</accession>
<dbReference type="Proteomes" id="UP000440713">
    <property type="component" value="Unassembled WGS sequence"/>
</dbReference>
<proteinExistence type="predicted"/>
<evidence type="ECO:0000313" key="2">
    <source>
        <dbReference type="EMBL" id="MST62109.1"/>
    </source>
</evidence>
<protein>
    <submittedName>
        <fullName evidence="2">Phosphotransferase</fullName>
    </submittedName>
</protein>
<reference evidence="2 3" key="1">
    <citation type="submission" date="2019-08" db="EMBL/GenBank/DDBJ databases">
        <title>In-depth cultivation of the pig gut microbiome towards novel bacterial diversity and tailored functional studies.</title>
        <authorList>
            <person name="Wylensek D."/>
            <person name="Hitch T.C.A."/>
            <person name="Clavel T."/>
        </authorList>
    </citation>
    <scope>NUCLEOTIDE SEQUENCE [LARGE SCALE GENOMIC DNA]</scope>
    <source>
        <strain evidence="2 3">WCA-SAB-591-4A-A</strain>
    </source>
</reference>
<evidence type="ECO:0000259" key="1">
    <source>
        <dbReference type="Pfam" id="PF01636"/>
    </source>
</evidence>
<dbReference type="GO" id="GO:0016740">
    <property type="term" value="F:transferase activity"/>
    <property type="evidence" value="ECO:0007669"/>
    <property type="project" value="UniProtKB-KW"/>
</dbReference>
<keyword evidence="3" id="KW-1185">Reference proteome</keyword>
<gene>
    <name evidence="2" type="ORF">FYJ71_03855</name>
</gene>
<feature type="domain" description="Aminoglycoside phosphotransferase" evidence="1">
    <location>
        <begin position="69"/>
        <end position="150"/>
    </location>
</feature>
<dbReference type="InterPro" id="IPR002575">
    <property type="entry name" value="Aminoglycoside_PTrfase"/>
</dbReference>
<sequence length="379" mass="44031">MSDILTKENVEKSINNRNFVEKLAKGKNLPLGFDEFRVNVCELANGEYNYNFKISVLFVYNNSSQISEDAVLRINYGSQMHLSKQIEYEYRSLELLKNTGVTPVPIFFDDTKTLLRKDYLVMEFVNGTQMSYSEDMKLAANVLAKIHSEKIPENNHLIKPSNLISSMIDECKTMYNKYKNSEFFDVNIDKKVSKLFEKCEMLEKNEIENIGNSSKKTDFLDKANDFNDKCMINTELNSSNFLVDGDLCFLVDWEKPILGEKEQDLGHFLAPTTSFWKTDVVLNKKEIDAFLRDYLTYLNNNTGNNNIENNNELEVLKEKVNKYIILNCLRGLTWCAMAWVEYNSEDKAILNEFTYNKLKQYLDYSFLDQVLDICGLNDI</sequence>
<comment type="caution">
    <text evidence="2">The sequence shown here is derived from an EMBL/GenBank/DDBJ whole genome shotgun (WGS) entry which is preliminary data.</text>
</comment>